<dbReference type="EMBL" id="BTSX01000001">
    <property type="protein sequence ID" value="GMS78846.1"/>
    <property type="molecule type" value="Genomic_DNA"/>
</dbReference>
<dbReference type="Proteomes" id="UP001432027">
    <property type="component" value="Unassembled WGS sequence"/>
</dbReference>
<protein>
    <submittedName>
        <fullName evidence="1">Uncharacterized protein</fullName>
    </submittedName>
</protein>
<sequence length="141" mass="15561">STVLDEFDFKGQSTVTVEKLCHESCHIYASITPESKKLAPNLLIQIPKGFISVAELASRIDPESNIKSYLRINNTASLTIVNGNTRMDAGPVVVYIVTNKHGDDQVYEAEGLRRPVSDLFPDSVTVMSARPFTLKQARHEG</sequence>
<evidence type="ECO:0000313" key="2">
    <source>
        <dbReference type="Proteomes" id="UP001432027"/>
    </source>
</evidence>
<feature type="non-terminal residue" evidence="1">
    <location>
        <position position="141"/>
    </location>
</feature>
<evidence type="ECO:0000313" key="1">
    <source>
        <dbReference type="EMBL" id="GMS78846.1"/>
    </source>
</evidence>
<keyword evidence="2" id="KW-1185">Reference proteome</keyword>
<gene>
    <name evidence="1" type="ORF">PENTCL1PPCAC_1021</name>
</gene>
<name>A0AAV5SGQ3_9BILA</name>
<dbReference type="AlphaFoldDB" id="A0AAV5SGQ3"/>
<comment type="caution">
    <text evidence="1">The sequence shown here is derived from an EMBL/GenBank/DDBJ whole genome shotgun (WGS) entry which is preliminary data.</text>
</comment>
<feature type="non-terminal residue" evidence="1">
    <location>
        <position position="1"/>
    </location>
</feature>
<proteinExistence type="predicted"/>
<accession>A0AAV5SGQ3</accession>
<reference evidence="1" key="1">
    <citation type="submission" date="2023-10" db="EMBL/GenBank/DDBJ databases">
        <title>Genome assembly of Pristionchus species.</title>
        <authorList>
            <person name="Yoshida K."/>
            <person name="Sommer R.J."/>
        </authorList>
    </citation>
    <scope>NUCLEOTIDE SEQUENCE</scope>
    <source>
        <strain evidence="1">RS0144</strain>
    </source>
</reference>
<organism evidence="1 2">
    <name type="scientific">Pristionchus entomophagus</name>
    <dbReference type="NCBI Taxonomy" id="358040"/>
    <lineage>
        <taxon>Eukaryota</taxon>
        <taxon>Metazoa</taxon>
        <taxon>Ecdysozoa</taxon>
        <taxon>Nematoda</taxon>
        <taxon>Chromadorea</taxon>
        <taxon>Rhabditida</taxon>
        <taxon>Rhabditina</taxon>
        <taxon>Diplogasteromorpha</taxon>
        <taxon>Diplogasteroidea</taxon>
        <taxon>Neodiplogasteridae</taxon>
        <taxon>Pristionchus</taxon>
    </lineage>
</organism>